<feature type="transmembrane region" description="Helical" evidence="1">
    <location>
        <begin position="298"/>
        <end position="316"/>
    </location>
</feature>
<proteinExistence type="predicted"/>
<dbReference type="Proteomes" id="UP000680815">
    <property type="component" value="Unassembled WGS sequence"/>
</dbReference>
<protein>
    <submittedName>
        <fullName evidence="3">Glycosyltransferase</fullName>
        <ecNumber evidence="3">2.4.-.-</ecNumber>
    </submittedName>
</protein>
<dbReference type="EMBL" id="JAGIYZ010000001">
    <property type="protein sequence ID" value="MBP0462660.1"/>
    <property type="molecule type" value="Genomic_DNA"/>
</dbReference>
<dbReference type="Pfam" id="PF00535">
    <property type="entry name" value="Glycos_transf_2"/>
    <property type="match status" value="1"/>
</dbReference>
<dbReference type="CDD" id="cd00761">
    <property type="entry name" value="Glyco_tranf_GTA_type"/>
    <property type="match status" value="1"/>
</dbReference>
<evidence type="ECO:0000313" key="4">
    <source>
        <dbReference type="Proteomes" id="UP000680815"/>
    </source>
</evidence>
<comment type="caution">
    <text evidence="3">The sequence shown here is derived from an EMBL/GenBank/DDBJ whole genome shotgun (WGS) entry which is preliminary data.</text>
</comment>
<feature type="domain" description="Glycosyltransferase 2-like" evidence="2">
    <location>
        <begin position="41"/>
        <end position="214"/>
    </location>
</feature>
<organism evidence="3 4">
    <name type="scientific">Roseomonas nitratireducens</name>
    <dbReference type="NCBI Taxonomy" id="2820810"/>
    <lineage>
        <taxon>Bacteria</taxon>
        <taxon>Pseudomonadati</taxon>
        <taxon>Pseudomonadota</taxon>
        <taxon>Alphaproteobacteria</taxon>
        <taxon>Acetobacterales</taxon>
        <taxon>Roseomonadaceae</taxon>
        <taxon>Roseomonas</taxon>
    </lineage>
</organism>
<dbReference type="GO" id="GO:0016757">
    <property type="term" value="F:glycosyltransferase activity"/>
    <property type="evidence" value="ECO:0007669"/>
    <property type="project" value="UniProtKB-KW"/>
</dbReference>
<keyword evidence="1" id="KW-0472">Membrane</keyword>
<keyword evidence="4" id="KW-1185">Reference proteome</keyword>
<name>A0ABS4AMS7_9PROT</name>
<sequence length="367" mass="39407">MSLDYAWIAFALAIFPAALGAINLRLVRGPQGAVPDGALVSILIPARDEATNIEGCLAAALAQQGVAIEVVVMDDGSTDGTPDIVRRIAAADPRVRLVEAPALPEGWSGKMHACARLAEAARGTHFLFIDADVRLEPRAAAALSGHMARQRLGLVSGVPRQVMLTWGEGVTVPMINLLLVGYLPGGGRAFTRHPGFAAGCGQMMMFERGAYEAVGGHGALRTTLHDGLKFARLLRARGHRTEIVEGSGVATCRMYRDFAEAWRGFLKNAREGMATPVGLPVWTVVLAGAHLWPFFLLPAWQAAIALAMVFGLRMAITRRAREPSWTILLHPVAVLVALAIQWTALVRFLMGRKEGWKGRAYAAPEAT</sequence>
<keyword evidence="3" id="KW-0328">Glycosyltransferase</keyword>
<keyword evidence="1" id="KW-0812">Transmembrane</keyword>
<dbReference type="EC" id="2.4.-.-" evidence="3"/>
<dbReference type="InterPro" id="IPR001173">
    <property type="entry name" value="Glyco_trans_2-like"/>
</dbReference>
<dbReference type="Gene3D" id="3.90.550.10">
    <property type="entry name" value="Spore Coat Polysaccharide Biosynthesis Protein SpsA, Chain A"/>
    <property type="match status" value="1"/>
</dbReference>
<dbReference type="SUPFAM" id="SSF53448">
    <property type="entry name" value="Nucleotide-diphospho-sugar transferases"/>
    <property type="match status" value="1"/>
</dbReference>
<dbReference type="PANTHER" id="PTHR43646">
    <property type="entry name" value="GLYCOSYLTRANSFERASE"/>
    <property type="match status" value="1"/>
</dbReference>
<keyword evidence="3" id="KW-0808">Transferase</keyword>
<evidence type="ECO:0000313" key="3">
    <source>
        <dbReference type="EMBL" id="MBP0462660.1"/>
    </source>
</evidence>
<evidence type="ECO:0000256" key="1">
    <source>
        <dbReference type="SAM" id="Phobius"/>
    </source>
</evidence>
<evidence type="ECO:0000259" key="2">
    <source>
        <dbReference type="Pfam" id="PF00535"/>
    </source>
</evidence>
<reference evidence="3 4" key="1">
    <citation type="submission" date="2021-03" db="EMBL/GenBank/DDBJ databases">
        <authorList>
            <person name="So Y."/>
        </authorList>
    </citation>
    <scope>NUCLEOTIDE SEQUENCE [LARGE SCALE GENOMIC DNA]</scope>
    <source>
        <strain evidence="3 4">PWR1</strain>
    </source>
</reference>
<keyword evidence="1" id="KW-1133">Transmembrane helix</keyword>
<accession>A0ABS4AMS7</accession>
<dbReference type="PANTHER" id="PTHR43646:SF3">
    <property type="entry name" value="SLR1566 PROTEIN"/>
    <property type="match status" value="1"/>
</dbReference>
<dbReference type="InterPro" id="IPR029044">
    <property type="entry name" value="Nucleotide-diphossugar_trans"/>
</dbReference>
<feature type="transmembrane region" description="Helical" evidence="1">
    <location>
        <begin position="328"/>
        <end position="350"/>
    </location>
</feature>
<feature type="transmembrane region" description="Helical" evidence="1">
    <location>
        <begin position="6"/>
        <end position="24"/>
    </location>
</feature>
<gene>
    <name evidence="3" type="ORF">J5Y09_01940</name>
</gene>
<dbReference type="RefSeq" id="WP_209350019.1">
    <property type="nucleotide sequence ID" value="NZ_JAGIYZ010000001.1"/>
</dbReference>